<name>A0A0E9UXX7_ANGAN</name>
<proteinExistence type="predicted"/>
<dbReference type="EMBL" id="GBXM01038769">
    <property type="protein sequence ID" value="JAH69808.1"/>
    <property type="molecule type" value="Transcribed_RNA"/>
</dbReference>
<reference evidence="1" key="2">
    <citation type="journal article" date="2015" name="Fish Shellfish Immunol.">
        <title>Early steps in the European eel (Anguilla anguilla)-Vibrio vulnificus interaction in the gills: Role of the RtxA13 toxin.</title>
        <authorList>
            <person name="Callol A."/>
            <person name="Pajuelo D."/>
            <person name="Ebbesson L."/>
            <person name="Teles M."/>
            <person name="MacKenzie S."/>
            <person name="Amaro C."/>
        </authorList>
    </citation>
    <scope>NUCLEOTIDE SEQUENCE</scope>
</reference>
<protein>
    <submittedName>
        <fullName evidence="1">Uncharacterized protein</fullName>
    </submittedName>
</protein>
<accession>A0A0E9UXX7</accession>
<organism evidence="1">
    <name type="scientific">Anguilla anguilla</name>
    <name type="common">European freshwater eel</name>
    <name type="synonym">Muraena anguilla</name>
    <dbReference type="NCBI Taxonomy" id="7936"/>
    <lineage>
        <taxon>Eukaryota</taxon>
        <taxon>Metazoa</taxon>
        <taxon>Chordata</taxon>
        <taxon>Craniata</taxon>
        <taxon>Vertebrata</taxon>
        <taxon>Euteleostomi</taxon>
        <taxon>Actinopterygii</taxon>
        <taxon>Neopterygii</taxon>
        <taxon>Teleostei</taxon>
        <taxon>Anguilliformes</taxon>
        <taxon>Anguillidae</taxon>
        <taxon>Anguilla</taxon>
    </lineage>
</organism>
<evidence type="ECO:0000313" key="1">
    <source>
        <dbReference type="EMBL" id="JAH69808.1"/>
    </source>
</evidence>
<dbReference type="AlphaFoldDB" id="A0A0E9UXX7"/>
<reference evidence="1" key="1">
    <citation type="submission" date="2014-11" db="EMBL/GenBank/DDBJ databases">
        <authorList>
            <person name="Amaro Gonzalez C."/>
        </authorList>
    </citation>
    <scope>NUCLEOTIDE SEQUENCE</scope>
</reference>
<sequence>MKTSATFLQGEAHKRC</sequence>